<name>W6P3X9_9BACE</name>
<organism evidence="1 2">
    <name type="scientific">Bacteroides xylanisolvens SD CC 1b</name>
    <dbReference type="NCBI Taxonomy" id="702447"/>
    <lineage>
        <taxon>Bacteria</taxon>
        <taxon>Pseudomonadati</taxon>
        <taxon>Bacteroidota</taxon>
        <taxon>Bacteroidia</taxon>
        <taxon>Bacteroidales</taxon>
        <taxon>Bacteroidaceae</taxon>
        <taxon>Bacteroides</taxon>
    </lineage>
</organism>
<proteinExistence type="predicted"/>
<comment type="caution">
    <text evidence="1">The sequence shown here is derived from an EMBL/GenBank/DDBJ whole genome shotgun (WGS) entry which is preliminary data.</text>
</comment>
<dbReference type="EMBL" id="CBXG010000020">
    <property type="protein sequence ID" value="CDM04379.1"/>
    <property type="molecule type" value="Genomic_DNA"/>
</dbReference>
<dbReference type="AlphaFoldDB" id="W6P3X9"/>
<dbReference type="RefSeq" id="WP_255344333.1">
    <property type="nucleotide sequence ID" value="NZ_ADKP01000056.1"/>
</dbReference>
<dbReference type="Proteomes" id="UP000019380">
    <property type="component" value="Unassembled WGS sequence"/>
</dbReference>
<protein>
    <submittedName>
        <fullName evidence="1">Uncharacterized protein</fullName>
    </submittedName>
</protein>
<sequence length="40" mass="4715">MSLTVQHFNGFCKKYLGDMPGNLWKAMDERKKKKKRIKGT</sequence>
<reference evidence="1 2" key="1">
    <citation type="submission" date="2013-12" db="EMBL/GenBank/DDBJ databases">
        <title>Improved hybrid genome assemblies of Bacteroides xylanisolvens SD CC 1b and Bacteroides xylanisolvens SD CC 2a using Illumina and 454 Sequencing.</title>
        <authorList>
            <person name="Ramaraj T."/>
            <person name="Sundararajan A."/>
            <person name="Mudge J."/>
            <person name="Schilkey F.D."/>
            <person name="Delvecchio V."/>
            <person name="Donlon M."/>
            <person name="Ziemer C."/>
        </authorList>
    </citation>
    <scope>NUCLEOTIDE SEQUENCE [LARGE SCALE GENOMIC DNA]</scope>
</reference>
<accession>W6P3X9</accession>
<evidence type="ECO:0000313" key="2">
    <source>
        <dbReference type="Proteomes" id="UP000019380"/>
    </source>
</evidence>
<gene>
    <name evidence="1" type="ORF">BN890_19540</name>
</gene>
<evidence type="ECO:0000313" key="1">
    <source>
        <dbReference type="EMBL" id="CDM04379.1"/>
    </source>
</evidence>